<comment type="caution">
    <text evidence="2">The sequence shown here is derived from an EMBL/GenBank/DDBJ whole genome shotgun (WGS) entry which is preliminary data.</text>
</comment>
<evidence type="ECO:0000313" key="1">
    <source>
        <dbReference type="EMBL" id="KAG6469602.1"/>
    </source>
</evidence>
<accession>A0A8J5EU37</accession>
<proteinExistence type="predicted"/>
<dbReference type="EMBL" id="JACMSC010000021">
    <property type="protein sequence ID" value="KAG6469602.1"/>
    <property type="molecule type" value="Genomic_DNA"/>
</dbReference>
<protein>
    <submittedName>
        <fullName evidence="2">Uncharacterized protein</fullName>
    </submittedName>
</protein>
<reference evidence="2 3" key="1">
    <citation type="submission" date="2020-08" db="EMBL/GenBank/DDBJ databases">
        <title>Plant Genome Project.</title>
        <authorList>
            <person name="Zhang R.-G."/>
        </authorList>
    </citation>
    <scope>NUCLEOTIDE SEQUENCE [LARGE SCALE GENOMIC DNA]</scope>
    <source>
        <tissue evidence="2">Rhizome</tissue>
    </source>
</reference>
<organism evidence="2 3">
    <name type="scientific">Zingiber officinale</name>
    <name type="common">Ginger</name>
    <name type="synonym">Amomum zingiber</name>
    <dbReference type="NCBI Taxonomy" id="94328"/>
    <lineage>
        <taxon>Eukaryota</taxon>
        <taxon>Viridiplantae</taxon>
        <taxon>Streptophyta</taxon>
        <taxon>Embryophyta</taxon>
        <taxon>Tracheophyta</taxon>
        <taxon>Spermatophyta</taxon>
        <taxon>Magnoliopsida</taxon>
        <taxon>Liliopsida</taxon>
        <taxon>Zingiberales</taxon>
        <taxon>Zingiberaceae</taxon>
        <taxon>Zingiber</taxon>
    </lineage>
</organism>
<dbReference type="Proteomes" id="UP000734854">
    <property type="component" value="Unassembled WGS sequence"/>
</dbReference>
<sequence length="189" mass="21284">MFSRLVAKRLLEICRVLRPSLPLSSPSSTVARSFSTALNYHIDLLDNKPNKPWEFTVVNMKRERSRLLMAEATLQSCDCVSSSVHCSTHGDFQSGRLLASLARHICRRFPRIGHSFILLPAIFPSPIRPTSSLRMRPSEVESVAVALDIRMGATRETQAQFSTSWKLGGEIDLESGCRMDFEDRYNIPS</sequence>
<gene>
    <name evidence="1" type="ORF">ZIOFF_070532</name>
    <name evidence="2" type="ORF">ZIOFF_070534</name>
</gene>
<evidence type="ECO:0000313" key="2">
    <source>
        <dbReference type="EMBL" id="KAG6469604.1"/>
    </source>
</evidence>
<evidence type="ECO:0000313" key="3">
    <source>
        <dbReference type="Proteomes" id="UP000734854"/>
    </source>
</evidence>
<dbReference type="AlphaFoldDB" id="A0A8J5EU37"/>
<dbReference type="EMBL" id="JACMSC010000021">
    <property type="protein sequence ID" value="KAG6469604.1"/>
    <property type="molecule type" value="Genomic_DNA"/>
</dbReference>
<keyword evidence="3" id="KW-1185">Reference proteome</keyword>
<name>A0A8J5EU37_ZINOF</name>